<keyword evidence="3" id="KW-1185">Reference proteome</keyword>
<feature type="compositionally biased region" description="Basic and acidic residues" evidence="1">
    <location>
        <begin position="385"/>
        <end position="394"/>
    </location>
</feature>
<accession>A0A2N5RYU9</accession>
<feature type="region of interest" description="Disordered" evidence="1">
    <location>
        <begin position="452"/>
        <end position="476"/>
    </location>
</feature>
<feature type="non-terminal residue" evidence="2">
    <location>
        <position position="1"/>
    </location>
</feature>
<feature type="compositionally biased region" description="Low complexity" evidence="1">
    <location>
        <begin position="16"/>
        <end position="33"/>
    </location>
</feature>
<feature type="region of interest" description="Disordered" evidence="1">
    <location>
        <begin position="1"/>
        <end position="54"/>
    </location>
</feature>
<organism evidence="2 3">
    <name type="scientific">Puccinia coronata f. sp. avenae</name>
    <dbReference type="NCBI Taxonomy" id="200324"/>
    <lineage>
        <taxon>Eukaryota</taxon>
        <taxon>Fungi</taxon>
        <taxon>Dikarya</taxon>
        <taxon>Basidiomycota</taxon>
        <taxon>Pucciniomycotina</taxon>
        <taxon>Pucciniomycetes</taxon>
        <taxon>Pucciniales</taxon>
        <taxon>Pucciniaceae</taxon>
        <taxon>Puccinia</taxon>
    </lineage>
</organism>
<evidence type="ECO:0000256" key="1">
    <source>
        <dbReference type="SAM" id="MobiDB-lite"/>
    </source>
</evidence>
<protein>
    <submittedName>
        <fullName evidence="2">Uncharacterized protein</fullName>
    </submittedName>
</protein>
<evidence type="ECO:0000313" key="2">
    <source>
        <dbReference type="EMBL" id="PLW06177.1"/>
    </source>
</evidence>
<reference evidence="2 3" key="1">
    <citation type="submission" date="2017-11" db="EMBL/GenBank/DDBJ databases">
        <title>De novo assembly and phasing of dikaryotic genomes from two isolates of Puccinia coronata f. sp. avenae, the causal agent of oat crown rust.</title>
        <authorList>
            <person name="Miller M.E."/>
            <person name="Zhang Y."/>
            <person name="Omidvar V."/>
            <person name="Sperschneider J."/>
            <person name="Schwessinger B."/>
            <person name="Raley C."/>
            <person name="Palmer J.M."/>
            <person name="Garnica D."/>
            <person name="Upadhyaya N."/>
            <person name="Rathjen J."/>
            <person name="Taylor J.M."/>
            <person name="Park R.F."/>
            <person name="Dodds P.N."/>
            <person name="Hirsch C.D."/>
            <person name="Kianian S.F."/>
            <person name="Figueroa M."/>
        </authorList>
    </citation>
    <scope>NUCLEOTIDE SEQUENCE [LARGE SCALE GENOMIC DNA]</scope>
    <source>
        <strain evidence="2">12NC29</strain>
    </source>
</reference>
<feature type="region of interest" description="Disordered" evidence="1">
    <location>
        <begin position="150"/>
        <end position="178"/>
    </location>
</feature>
<evidence type="ECO:0000313" key="3">
    <source>
        <dbReference type="Proteomes" id="UP000235388"/>
    </source>
</evidence>
<feature type="compositionally biased region" description="Basic and acidic residues" evidence="1">
    <location>
        <begin position="166"/>
        <end position="178"/>
    </location>
</feature>
<name>A0A2N5RYU9_9BASI</name>
<feature type="region of interest" description="Disordered" evidence="1">
    <location>
        <begin position="359"/>
        <end position="438"/>
    </location>
</feature>
<comment type="caution">
    <text evidence="2">The sequence shown here is derived from an EMBL/GenBank/DDBJ whole genome shotgun (WGS) entry which is preliminary data.</text>
</comment>
<dbReference type="Proteomes" id="UP000235388">
    <property type="component" value="Unassembled WGS sequence"/>
</dbReference>
<sequence>PASTELAAAASMGGPQKSTKAAKQKSSTAQHAKSWAKSCKSGEDPSDTTLPSLGAIDDAPDTSILDILGSSNIPSITTSLEHPHMEVPLVPSTAKDAATAKSEEMLALAMLNKSLIKHERAELFFRIYEKMLNKLVFNDSTATAPCTASALVPSKRSNKKPATSSGEKRSRGPLFDPEKCNRSANLGFTQYFDRNIREMRGPIPLTIFDQKWQAAALAYQTEKRPSQSETSGKKSGLYHGYPYPSEWSLTTGEWEHLYRAFNHTLREVYGFNLFCDWLATHKRHVNGLLNNKCFMVALLYDIWVRANSFAVHIHKDDDHYVTNIGKWQQDIVDQCYATAVKFGEISFTNNPYAVSGTRAGWDPLTGKPKPTNARNNQPFAESGGDDGRNGRGESSRGQGGCGRSGSSSSTRGSGGGYGDRGYGGQDDGPRHKDQPEIVAEFVLELAKVTKLLSAAPKTPEPSRETNGRPKSNVRWT</sequence>
<feature type="compositionally biased region" description="Gly residues" evidence="1">
    <location>
        <begin position="412"/>
        <end position="426"/>
    </location>
</feature>
<gene>
    <name evidence="2" type="ORF">PCANC_28088</name>
</gene>
<proteinExistence type="predicted"/>
<dbReference type="EMBL" id="PGCJ01001344">
    <property type="protein sequence ID" value="PLW06177.1"/>
    <property type="molecule type" value="Genomic_DNA"/>
</dbReference>
<dbReference type="AlphaFoldDB" id="A0A2N5RYU9"/>